<keyword evidence="2" id="KW-1185">Reference proteome</keyword>
<proteinExistence type="predicted"/>
<gene>
    <name evidence="1" type="ORF">CASFOL_023341</name>
</gene>
<comment type="caution">
    <text evidence="1">The sequence shown here is derived from an EMBL/GenBank/DDBJ whole genome shotgun (WGS) entry which is preliminary data.</text>
</comment>
<organism evidence="1 2">
    <name type="scientific">Castilleja foliolosa</name>
    <dbReference type="NCBI Taxonomy" id="1961234"/>
    <lineage>
        <taxon>Eukaryota</taxon>
        <taxon>Viridiplantae</taxon>
        <taxon>Streptophyta</taxon>
        <taxon>Embryophyta</taxon>
        <taxon>Tracheophyta</taxon>
        <taxon>Spermatophyta</taxon>
        <taxon>Magnoliopsida</taxon>
        <taxon>eudicotyledons</taxon>
        <taxon>Gunneridae</taxon>
        <taxon>Pentapetalae</taxon>
        <taxon>asterids</taxon>
        <taxon>lamiids</taxon>
        <taxon>Lamiales</taxon>
        <taxon>Orobanchaceae</taxon>
        <taxon>Pedicularideae</taxon>
        <taxon>Castillejinae</taxon>
        <taxon>Castilleja</taxon>
    </lineage>
</organism>
<evidence type="ECO:0000313" key="1">
    <source>
        <dbReference type="EMBL" id="KAL3630357.1"/>
    </source>
</evidence>
<name>A0ABD3CLB3_9LAMI</name>
<reference evidence="2" key="1">
    <citation type="journal article" date="2024" name="IScience">
        <title>Strigolactones Initiate the Formation of Haustorium-like Structures in Castilleja.</title>
        <authorList>
            <person name="Buerger M."/>
            <person name="Peterson D."/>
            <person name="Chory J."/>
        </authorList>
    </citation>
    <scope>NUCLEOTIDE SEQUENCE [LARGE SCALE GENOMIC DNA]</scope>
</reference>
<dbReference type="Proteomes" id="UP001632038">
    <property type="component" value="Unassembled WGS sequence"/>
</dbReference>
<dbReference type="AlphaFoldDB" id="A0ABD3CLB3"/>
<evidence type="ECO:0000313" key="2">
    <source>
        <dbReference type="Proteomes" id="UP001632038"/>
    </source>
</evidence>
<dbReference type="EMBL" id="JAVIJP010000032">
    <property type="protein sequence ID" value="KAL3630357.1"/>
    <property type="molecule type" value="Genomic_DNA"/>
</dbReference>
<sequence length="112" mass="13016">MKKKMMINKDEMDQCISSKKGFAQKSCFITKTNKSNNAFDLLECYPFVETPLKFQFGNHEYGKQLFVDAHKQILYHNEHKASLPKNYSGDDVDNISTVTNMMNMFVKDNLFS</sequence>
<protein>
    <submittedName>
        <fullName evidence="1">Uncharacterized protein</fullName>
    </submittedName>
</protein>
<accession>A0ABD3CLB3</accession>